<protein>
    <submittedName>
        <fullName evidence="8">Amino acid transporter</fullName>
    </submittedName>
</protein>
<keyword evidence="9" id="KW-1185">Reference proteome</keyword>
<evidence type="ECO:0000256" key="2">
    <source>
        <dbReference type="ARBA" id="ARBA00022448"/>
    </source>
</evidence>
<evidence type="ECO:0000256" key="4">
    <source>
        <dbReference type="ARBA" id="ARBA00022692"/>
    </source>
</evidence>
<reference evidence="8 9" key="1">
    <citation type="submission" date="2019-10" db="EMBL/GenBank/DDBJ databases">
        <title>Characterization of the phylogenetic diversity of two novel species belonging to the genus Bifidobacterium: Bifidobacterium cebidarum sp. nov. and Bifidobacterium leontopitheci sp. nov.</title>
        <authorList>
            <person name="Lugli G.A."/>
            <person name="Duranti S."/>
            <person name="Milani C."/>
            <person name="Turroni F."/>
            <person name="Ventura M."/>
        </authorList>
    </citation>
    <scope>NUCLEOTIDE SEQUENCE [LARGE SCALE GENOMIC DNA]</scope>
    <source>
        <strain evidence="8 9">DSM 100688</strain>
    </source>
</reference>
<keyword evidence="4 7" id="KW-0812">Transmembrane</keyword>
<organism evidence="8 9">
    <name type="scientific">Bifidobacterium ramosum</name>
    <dbReference type="NCBI Taxonomy" id="1798158"/>
    <lineage>
        <taxon>Bacteria</taxon>
        <taxon>Bacillati</taxon>
        <taxon>Actinomycetota</taxon>
        <taxon>Actinomycetes</taxon>
        <taxon>Bifidobacteriales</taxon>
        <taxon>Bifidobacteriaceae</taxon>
        <taxon>Bifidobacterium</taxon>
    </lineage>
</organism>
<feature type="transmembrane region" description="Helical" evidence="7">
    <location>
        <begin position="300"/>
        <end position="326"/>
    </location>
</feature>
<feature type="transmembrane region" description="Helical" evidence="7">
    <location>
        <begin position="41"/>
        <end position="59"/>
    </location>
</feature>
<dbReference type="PANTHER" id="PTHR23517">
    <property type="entry name" value="RESISTANCE PROTEIN MDTM, PUTATIVE-RELATED-RELATED"/>
    <property type="match status" value="1"/>
</dbReference>
<feature type="transmembrane region" description="Helical" evidence="7">
    <location>
        <begin position="190"/>
        <end position="213"/>
    </location>
</feature>
<feature type="transmembrane region" description="Helical" evidence="7">
    <location>
        <begin position="79"/>
        <end position="95"/>
    </location>
</feature>
<dbReference type="InterPro" id="IPR050171">
    <property type="entry name" value="MFS_Transporters"/>
</dbReference>
<dbReference type="InterPro" id="IPR005279">
    <property type="entry name" value="Dipep/tripep_permease"/>
</dbReference>
<keyword evidence="6 7" id="KW-0472">Membrane</keyword>
<evidence type="ECO:0000256" key="7">
    <source>
        <dbReference type="SAM" id="Phobius"/>
    </source>
</evidence>
<dbReference type="Pfam" id="PF00854">
    <property type="entry name" value="PTR2"/>
    <property type="match status" value="1"/>
</dbReference>
<feature type="transmembrane region" description="Helical" evidence="7">
    <location>
        <begin position="270"/>
        <end position="288"/>
    </location>
</feature>
<feature type="transmembrane region" description="Helical" evidence="7">
    <location>
        <begin position="163"/>
        <end position="184"/>
    </location>
</feature>
<evidence type="ECO:0000256" key="5">
    <source>
        <dbReference type="ARBA" id="ARBA00022989"/>
    </source>
</evidence>
<dbReference type="GO" id="GO:0005886">
    <property type="term" value="C:plasma membrane"/>
    <property type="evidence" value="ECO:0007669"/>
    <property type="project" value="UniProtKB-SubCell"/>
</dbReference>
<comment type="subcellular location">
    <subcellularLocation>
        <location evidence="1">Cell membrane</location>
        <topology evidence="1">Multi-pass membrane protein</topology>
    </subcellularLocation>
</comment>
<dbReference type="AlphaFoldDB" id="A0A6L4X2N8"/>
<dbReference type="NCBIfam" id="TIGR00924">
    <property type="entry name" value="yjdL_sub1_fam"/>
    <property type="match status" value="1"/>
</dbReference>
<evidence type="ECO:0000313" key="9">
    <source>
        <dbReference type="Proteomes" id="UP000482084"/>
    </source>
</evidence>
<feature type="transmembrane region" description="Helical" evidence="7">
    <location>
        <begin position="411"/>
        <end position="433"/>
    </location>
</feature>
<dbReference type="RefSeq" id="WP_204316607.1">
    <property type="nucleotide sequence ID" value="NZ_WBSM01000001.1"/>
</dbReference>
<feature type="transmembrane region" description="Helical" evidence="7">
    <location>
        <begin position="378"/>
        <end position="399"/>
    </location>
</feature>
<evidence type="ECO:0000256" key="1">
    <source>
        <dbReference type="ARBA" id="ARBA00004651"/>
    </source>
</evidence>
<dbReference type="GO" id="GO:1904680">
    <property type="term" value="F:peptide transmembrane transporter activity"/>
    <property type="evidence" value="ECO:0007669"/>
    <property type="project" value="InterPro"/>
</dbReference>
<feature type="transmembrane region" description="Helical" evidence="7">
    <location>
        <begin position="346"/>
        <end position="366"/>
    </location>
</feature>
<feature type="transmembrane region" description="Helical" evidence="7">
    <location>
        <begin position="445"/>
        <end position="466"/>
    </location>
</feature>
<dbReference type="InterPro" id="IPR036259">
    <property type="entry name" value="MFS_trans_sf"/>
</dbReference>
<comment type="caution">
    <text evidence="8">The sequence shown here is derived from an EMBL/GenBank/DDBJ whole genome shotgun (WGS) entry which is preliminary data.</text>
</comment>
<evidence type="ECO:0000256" key="3">
    <source>
        <dbReference type="ARBA" id="ARBA00022475"/>
    </source>
</evidence>
<gene>
    <name evidence="8" type="ORF">DSM100688_0122</name>
</gene>
<proteinExistence type="predicted"/>
<dbReference type="InterPro" id="IPR000109">
    <property type="entry name" value="POT_fam"/>
</dbReference>
<evidence type="ECO:0000313" key="8">
    <source>
        <dbReference type="EMBL" id="KAB8289044.1"/>
    </source>
</evidence>
<dbReference type="PANTHER" id="PTHR23517:SF15">
    <property type="entry name" value="PROTON-DEPENDENT OLIGOPEPTIDE FAMILY TRANSPORT PROTEIN"/>
    <property type="match status" value="1"/>
</dbReference>
<evidence type="ECO:0000256" key="6">
    <source>
        <dbReference type="ARBA" id="ARBA00023136"/>
    </source>
</evidence>
<dbReference type="GO" id="GO:0015833">
    <property type="term" value="P:peptide transport"/>
    <property type="evidence" value="ECO:0007669"/>
    <property type="project" value="InterPro"/>
</dbReference>
<accession>A0A6L4X2N8</accession>
<keyword evidence="2" id="KW-0813">Transport</keyword>
<keyword evidence="5 7" id="KW-1133">Transmembrane helix</keyword>
<dbReference type="SUPFAM" id="SSF103473">
    <property type="entry name" value="MFS general substrate transporter"/>
    <property type="match status" value="1"/>
</dbReference>
<dbReference type="Gene3D" id="1.20.1250.20">
    <property type="entry name" value="MFS general substrate transporter like domains"/>
    <property type="match status" value="1"/>
</dbReference>
<dbReference type="Proteomes" id="UP000482084">
    <property type="component" value="Unassembled WGS sequence"/>
</dbReference>
<name>A0A6L4X2N8_9BIFI</name>
<sequence>MAHSSDDKFTPEQMKEVERLRADHGFIGHPKAIGTLSIMQLCNGVGSSVVNAILIYFLIKQSPVGLGFSDSDASQLMSLFSTLMLLCGIVGSYVADRILGPRTSLRCARLASLVGYTMLALPFLGVYGYVGSQIVLCLGSMVAGRSTEALASKMYRKGDERSTAAFSMLYMLSNVAGIFAPIIVGTIADVFGYYASFAVAAVFALVALGVYGLTEKKFFGPVGLKPDDPVPPAKRNAFVLRLVLIIVVVLAVIGVLFAAGVLSVKTFSNYVSTAAIFIPVVYFIYIFKSKKTSRVEARRLLGLIPLFLCNIFAMWVWTQCISILAVYTDKGVNRMFLGFEITPAAFQTWGCILAVSFGALTTLLWTKLGDRQPKAPTKLGLGTLLWAAGPAFMAIPFALNQGGKDSPLWLLIFWVLIMLGEAITSSAGYAAAAEVAPVAFTTQMMTVWSMSQSTGAALNTLSVNFYHEGGEVPYFLTIGGTTALLGVLVLVFSRKISGVMTGAKE</sequence>
<keyword evidence="3" id="KW-1003">Cell membrane</keyword>
<dbReference type="EMBL" id="WBSM01000001">
    <property type="protein sequence ID" value="KAB8289044.1"/>
    <property type="molecule type" value="Genomic_DNA"/>
</dbReference>
<feature type="transmembrane region" description="Helical" evidence="7">
    <location>
        <begin position="242"/>
        <end position="264"/>
    </location>
</feature>
<feature type="transmembrane region" description="Helical" evidence="7">
    <location>
        <begin position="472"/>
        <end position="492"/>
    </location>
</feature>